<sequence>MNNSSKLDSGASHVRMEAHVHAGQSQQSGALSNGGIRATPPMGSCKYICPFPSAEFFRSAFCSTVPRSKGLGRFVKQIRAFSKAGYVVVDIHRFPQR</sequence>
<reference evidence="2 3" key="1">
    <citation type="journal article" date="2021" name="Hortic Res">
        <title>Chromosome-scale assembly of the Dendrobium chrysotoxum genome enhances the understanding of orchid evolution.</title>
        <authorList>
            <person name="Zhang Y."/>
            <person name="Zhang G.Q."/>
            <person name="Zhang D."/>
            <person name="Liu X.D."/>
            <person name="Xu X.Y."/>
            <person name="Sun W.H."/>
            <person name="Yu X."/>
            <person name="Zhu X."/>
            <person name="Wang Z.W."/>
            <person name="Zhao X."/>
            <person name="Zhong W.Y."/>
            <person name="Chen H."/>
            <person name="Yin W.L."/>
            <person name="Huang T."/>
            <person name="Niu S.C."/>
            <person name="Liu Z.J."/>
        </authorList>
    </citation>
    <scope>NUCLEOTIDE SEQUENCE [LARGE SCALE GENOMIC DNA]</scope>
    <source>
        <strain evidence="2">Lindl</strain>
    </source>
</reference>
<protein>
    <submittedName>
        <fullName evidence="2">Uncharacterized protein</fullName>
    </submittedName>
</protein>
<evidence type="ECO:0000256" key="1">
    <source>
        <dbReference type="SAM" id="MobiDB-lite"/>
    </source>
</evidence>
<feature type="region of interest" description="Disordered" evidence="1">
    <location>
        <begin position="1"/>
        <end position="35"/>
    </location>
</feature>
<accession>A0AAV7HRF6</accession>
<dbReference type="Proteomes" id="UP000775213">
    <property type="component" value="Unassembled WGS sequence"/>
</dbReference>
<organism evidence="2 3">
    <name type="scientific">Dendrobium chrysotoxum</name>
    <name type="common">Orchid</name>
    <dbReference type="NCBI Taxonomy" id="161865"/>
    <lineage>
        <taxon>Eukaryota</taxon>
        <taxon>Viridiplantae</taxon>
        <taxon>Streptophyta</taxon>
        <taxon>Embryophyta</taxon>
        <taxon>Tracheophyta</taxon>
        <taxon>Spermatophyta</taxon>
        <taxon>Magnoliopsida</taxon>
        <taxon>Liliopsida</taxon>
        <taxon>Asparagales</taxon>
        <taxon>Orchidaceae</taxon>
        <taxon>Epidendroideae</taxon>
        <taxon>Malaxideae</taxon>
        <taxon>Dendrobiinae</taxon>
        <taxon>Dendrobium</taxon>
    </lineage>
</organism>
<evidence type="ECO:0000313" key="2">
    <source>
        <dbReference type="EMBL" id="KAH0469850.1"/>
    </source>
</evidence>
<gene>
    <name evidence="2" type="ORF">IEQ34_001408</name>
</gene>
<proteinExistence type="predicted"/>
<dbReference type="EMBL" id="JAGFBR010000002">
    <property type="protein sequence ID" value="KAH0469850.1"/>
    <property type="molecule type" value="Genomic_DNA"/>
</dbReference>
<evidence type="ECO:0000313" key="3">
    <source>
        <dbReference type="Proteomes" id="UP000775213"/>
    </source>
</evidence>
<comment type="caution">
    <text evidence="2">The sequence shown here is derived from an EMBL/GenBank/DDBJ whole genome shotgun (WGS) entry which is preliminary data.</text>
</comment>
<dbReference type="AlphaFoldDB" id="A0AAV7HRF6"/>
<keyword evidence="3" id="KW-1185">Reference proteome</keyword>
<name>A0AAV7HRF6_DENCH</name>